<feature type="domain" description="RNase III" evidence="5">
    <location>
        <begin position="1310"/>
        <end position="1441"/>
    </location>
</feature>
<dbReference type="Pfam" id="PF00636">
    <property type="entry name" value="Ribonuclease_3"/>
    <property type="match status" value="2"/>
</dbReference>
<evidence type="ECO:0000256" key="3">
    <source>
        <dbReference type="ARBA" id="ARBA00022840"/>
    </source>
</evidence>
<dbReference type="InterPro" id="IPR011545">
    <property type="entry name" value="DEAD/DEAH_box_helicase_dom"/>
</dbReference>
<dbReference type="PROSITE" id="PS00517">
    <property type="entry name" value="RNASE_3_1"/>
    <property type="match status" value="1"/>
</dbReference>
<feature type="domain" description="RNase III" evidence="5">
    <location>
        <begin position="1134"/>
        <end position="1263"/>
    </location>
</feature>
<dbReference type="Pfam" id="PF00271">
    <property type="entry name" value="Helicase_C"/>
    <property type="match status" value="1"/>
</dbReference>
<keyword evidence="1" id="KW-0547">Nucleotide-binding</keyword>
<dbReference type="Proteomes" id="UP001516023">
    <property type="component" value="Unassembled WGS sequence"/>
</dbReference>
<name>A0ABD3QVN5_9STRA</name>
<dbReference type="InterPro" id="IPR001650">
    <property type="entry name" value="Helicase_C-like"/>
</dbReference>
<dbReference type="PROSITE" id="PS51194">
    <property type="entry name" value="HELICASE_CTER"/>
    <property type="match status" value="1"/>
</dbReference>
<dbReference type="PROSITE" id="PS51192">
    <property type="entry name" value="HELICASE_ATP_BIND_1"/>
    <property type="match status" value="1"/>
</dbReference>
<gene>
    <name evidence="8" type="ORF">HJC23_004013</name>
</gene>
<dbReference type="InterPro" id="IPR027417">
    <property type="entry name" value="P-loop_NTPase"/>
</dbReference>
<dbReference type="Gene3D" id="1.10.1520.10">
    <property type="entry name" value="Ribonuclease III domain"/>
    <property type="match status" value="2"/>
</dbReference>
<feature type="domain" description="Helicase C-terminal" evidence="7">
    <location>
        <begin position="506"/>
        <end position="698"/>
    </location>
</feature>
<dbReference type="GO" id="GO:0010467">
    <property type="term" value="P:gene expression"/>
    <property type="evidence" value="ECO:0007669"/>
    <property type="project" value="UniProtKB-ARBA"/>
</dbReference>
<evidence type="ECO:0000313" key="8">
    <source>
        <dbReference type="EMBL" id="KAL3803851.1"/>
    </source>
</evidence>
<dbReference type="PANTHER" id="PTHR14950:SF37">
    <property type="entry name" value="ENDORIBONUCLEASE DICER"/>
    <property type="match status" value="1"/>
</dbReference>
<reference evidence="8 9" key="1">
    <citation type="journal article" date="2020" name="G3 (Bethesda)">
        <title>Improved Reference Genome for Cyclotella cryptica CCMP332, a Model for Cell Wall Morphogenesis, Salinity Adaptation, and Lipid Production in Diatoms (Bacillariophyta).</title>
        <authorList>
            <person name="Roberts W.R."/>
            <person name="Downey K.M."/>
            <person name="Ruck E.C."/>
            <person name="Traller J.C."/>
            <person name="Alverson A.J."/>
        </authorList>
    </citation>
    <scope>NUCLEOTIDE SEQUENCE [LARGE SCALE GENOMIC DNA]</scope>
    <source>
        <strain evidence="8 9">CCMP332</strain>
    </source>
</reference>
<comment type="caution">
    <text evidence="8">The sequence shown here is derived from an EMBL/GenBank/DDBJ whole genome shotgun (WGS) entry which is preliminary data.</text>
</comment>
<dbReference type="CDD" id="cd00593">
    <property type="entry name" value="RIBOc"/>
    <property type="match status" value="2"/>
</dbReference>
<dbReference type="SMART" id="SM00490">
    <property type="entry name" value="HELICc"/>
    <property type="match status" value="1"/>
</dbReference>
<dbReference type="InterPro" id="IPR000999">
    <property type="entry name" value="RNase_III_dom"/>
</dbReference>
<sequence>MKRASPHWSPEGTRATMKTIKKSNTQEKDFIFRSPFKPQQQAQNIQTCLESIHRDLEYIQYHGYDEFTKRRATYLDDDADAATKDNENLGSAFNGTLRDYQQFMLERAKKRNTIVHLGTGMGKTLIAIMLIKEFLGCAIKGNVAAGGTKSQILFLVPSIALAVQHTDSLRANLPCKVETACHTSSRSARARESIAAADVVVATHGSALDLLNHYQDILSLTDVSLLVIDECHYATGDHNYATILRKYYHPLKEGKRQRPRILGLTASPLINVSIRTNEEKLQSLLSEFESIMDSRLVGFPSDHKLGNSSFSNVEQKVVGYESREIVILPNQGNWKLHWSRKNEINQLQYLCNEVGLRVTAAYVSKLAREVSRNEFDQETSQQCENLKSYLIYVENHLNELIAQDKAGPYGGHTDKMRKLECLLTTVLKEGSGSMEQTPVGIVFVKQRITAIALCNYFRIVGNEQARSIDEETRAQKPDSDNHTNKLNECTDESNVFEDAENDNSMDFTAFHKNNAQTILHVPEKGHAARNSAMFRCDFVVRRATHIFKYMNKANSLDKHQLEELEDDWLHQMEDIRSIIGKLRLRETNVLFATSIVEEGVDVEACSFVISFDALQNVKSFIQMKGRARQKDARFFVFADSGINKQHLTLENASSVETMVYRFIAKREVEYIREFNSSRDNFKSCLLGDEEAAMHRELYTTSMSSVDLSSSKSLLNRYSLSVPIDPSNRTSKQAISLHMPLYKDHSLVLPTHIPPDMRVINLPSLFNGESRKKKHSLMALAACVRLHRLGLLNDRLLPLSDADMKSWLIENALNDIPPCEVIPLRSSETPRKSTPIVVYLYKLTQYGKIFNEEENSFSSGDDKKFRLALASLSPLPDDFPILSYHHSELGCIECNVSFVGHEQLSEYQWDRLTDFHCVVFNARWRRKSKPRWFSFDDDLLTKHRNPYVIGCLDSNDEVHWRFIDSIINDFSRSEDSRKKAVRSYDSKLISPRVCCPIYNPTTAYILYEASGKKSEDEFATSEFKSFREYYATKYALKINPQGKMFRARRIWEFPQSSNTSDAKPQAKRIPFIDIPQELCSESIVADPLLILHLIVLPQLLYKLERFLTVLSLIKHATSNYPTLGKCLSTIPVDSITEALTAKSCCEATSYDRLEWLGDAVLKLLHTDALLKWKRTSFLHEGYLSLLRSAMGSNERLCNCAKITGIADFILLAPLTRAEWKPCGLRHLTRAVVEDDDNVRLMKPSDKVCADVIESLIGIIFLHHGIHSSMSVACELGISFNYGDADDTVTWSDLSVDSKLIDFAASFLGVERFQSPQLLVEATTHQSCLHKPVPSYQRLEWIGDAVLCLAIREWLFRFDAKLAVPRLVVLEATLECNESLAFLGFKEGLCKFIDHRDSRLPNRFENFQRDLEKMERGLWCTDPPKVISDVVEALLGAAHVDLGFAQGQKAALHVIRPILQSICSLTVSSDPSWNVRGILHPKQHLYQMTGGIVRVRAYKGDKFRGLGIPWFCSEGNKDNEGYIGVVSCKGLTIAAVWESSSRAAINVSCSLAVDLLAANPHILDKLRDFHLISKKYP</sequence>
<dbReference type="InterPro" id="IPR036389">
    <property type="entry name" value="RNase_III_sf"/>
</dbReference>
<accession>A0ABD3QVN5</accession>
<feature type="domain" description="Helicase ATP-binding" evidence="6">
    <location>
        <begin position="104"/>
        <end position="272"/>
    </location>
</feature>
<evidence type="ECO:0000259" key="5">
    <source>
        <dbReference type="PROSITE" id="PS50142"/>
    </source>
</evidence>
<evidence type="ECO:0000259" key="6">
    <source>
        <dbReference type="PROSITE" id="PS51192"/>
    </source>
</evidence>
<dbReference type="SMART" id="SM00487">
    <property type="entry name" value="DEXDc"/>
    <property type="match status" value="1"/>
</dbReference>
<dbReference type="Pfam" id="PF00270">
    <property type="entry name" value="DEAD"/>
    <property type="match status" value="1"/>
</dbReference>
<dbReference type="SUPFAM" id="SSF69065">
    <property type="entry name" value="RNase III domain-like"/>
    <property type="match status" value="2"/>
</dbReference>
<evidence type="ECO:0000313" key="9">
    <source>
        <dbReference type="Proteomes" id="UP001516023"/>
    </source>
</evidence>
<dbReference type="PANTHER" id="PTHR14950">
    <property type="entry name" value="DICER-RELATED"/>
    <property type="match status" value="1"/>
</dbReference>
<dbReference type="InterPro" id="IPR014001">
    <property type="entry name" value="Helicase_ATP-bd"/>
</dbReference>
<dbReference type="Gene3D" id="3.30.160.380">
    <property type="entry name" value="Dicer dimerisation domain"/>
    <property type="match status" value="1"/>
</dbReference>
<keyword evidence="9" id="KW-1185">Reference proteome</keyword>
<evidence type="ECO:0000256" key="2">
    <source>
        <dbReference type="ARBA" id="ARBA00022801"/>
    </source>
</evidence>
<dbReference type="PROSITE" id="PS50142">
    <property type="entry name" value="RNASE_3_2"/>
    <property type="match status" value="2"/>
</dbReference>
<protein>
    <submittedName>
        <fullName evidence="8">Uncharacterized protein</fullName>
    </submittedName>
</protein>
<dbReference type="InterPro" id="IPR038248">
    <property type="entry name" value="Dicer_dimer_sf"/>
</dbReference>
<evidence type="ECO:0000256" key="1">
    <source>
        <dbReference type="ARBA" id="ARBA00022741"/>
    </source>
</evidence>
<dbReference type="Gene3D" id="3.40.50.300">
    <property type="entry name" value="P-loop containing nucleotide triphosphate hydrolases"/>
    <property type="match status" value="2"/>
</dbReference>
<dbReference type="GO" id="GO:0031047">
    <property type="term" value="P:regulatory ncRNA-mediated gene silencing"/>
    <property type="evidence" value="ECO:0007669"/>
    <property type="project" value="UniProtKB-ARBA"/>
</dbReference>
<proteinExistence type="predicted"/>
<evidence type="ECO:0000259" key="7">
    <source>
        <dbReference type="PROSITE" id="PS51194"/>
    </source>
</evidence>
<dbReference type="SMART" id="SM00535">
    <property type="entry name" value="RIBOc"/>
    <property type="match status" value="2"/>
</dbReference>
<evidence type="ECO:0000256" key="4">
    <source>
        <dbReference type="SAM" id="MobiDB-lite"/>
    </source>
</evidence>
<organism evidence="8 9">
    <name type="scientific">Cyclotella cryptica</name>
    <dbReference type="NCBI Taxonomy" id="29204"/>
    <lineage>
        <taxon>Eukaryota</taxon>
        <taxon>Sar</taxon>
        <taxon>Stramenopiles</taxon>
        <taxon>Ochrophyta</taxon>
        <taxon>Bacillariophyta</taxon>
        <taxon>Coscinodiscophyceae</taxon>
        <taxon>Thalassiosirophycidae</taxon>
        <taxon>Stephanodiscales</taxon>
        <taxon>Stephanodiscaceae</taxon>
        <taxon>Cyclotella</taxon>
    </lineage>
</organism>
<dbReference type="GO" id="GO:0016787">
    <property type="term" value="F:hydrolase activity"/>
    <property type="evidence" value="ECO:0007669"/>
    <property type="project" value="UniProtKB-KW"/>
</dbReference>
<feature type="region of interest" description="Disordered" evidence="4">
    <location>
        <begin position="1"/>
        <end position="20"/>
    </location>
</feature>
<dbReference type="EMBL" id="JABMIG020000011">
    <property type="protein sequence ID" value="KAL3803851.1"/>
    <property type="molecule type" value="Genomic_DNA"/>
</dbReference>
<dbReference type="SUPFAM" id="SSF52540">
    <property type="entry name" value="P-loop containing nucleoside triphosphate hydrolases"/>
    <property type="match status" value="2"/>
</dbReference>
<dbReference type="GO" id="GO:0005524">
    <property type="term" value="F:ATP binding"/>
    <property type="evidence" value="ECO:0007669"/>
    <property type="project" value="UniProtKB-KW"/>
</dbReference>
<keyword evidence="2" id="KW-0378">Hydrolase</keyword>
<keyword evidence="3" id="KW-0067">ATP-binding</keyword>